<feature type="domain" description="KAP NTPase" evidence="2">
    <location>
        <begin position="28"/>
        <end position="335"/>
    </location>
</feature>
<gene>
    <name evidence="3" type="ORF">J3E07_000769</name>
</gene>
<dbReference type="SUPFAM" id="SSF52540">
    <property type="entry name" value="P-loop containing nucleoside triphosphate hydrolases"/>
    <property type="match status" value="1"/>
</dbReference>
<comment type="caution">
    <text evidence="3">The sequence shown here is derived from an EMBL/GenBank/DDBJ whole genome shotgun (WGS) entry which is preliminary data.</text>
</comment>
<proteinExistence type="predicted"/>
<dbReference type="RefSeq" id="WP_209590855.1">
    <property type="nucleotide sequence ID" value="NZ_JAGGMV010000002.1"/>
</dbReference>
<dbReference type="InterPro" id="IPR011646">
    <property type="entry name" value="KAP_P-loop"/>
</dbReference>
<reference evidence="3" key="1">
    <citation type="submission" date="2021-03" db="EMBL/GenBank/DDBJ databases">
        <title>Genomic Encyclopedia of Type Strains, Phase IV (KMG-V): Genome sequencing to study the core and pangenomes of soil and plant-associated prokaryotes.</title>
        <authorList>
            <person name="Whitman W."/>
        </authorList>
    </citation>
    <scope>NUCLEOTIDE SEQUENCE</scope>
    <source>
        <strain evidence="3">C4</strain>
    </source>
</reference>
<dbReference type="EMBL" id="JAGGMV010000002">
    <property type="protein sequence ID" value="MBP2201357.1"/>
    <property type="molecule type" value="Genomic_DNA"/>
</dbReference>
<evidence type="ECO:0000256" key="1">
    <source>
        <dbReference type="SAM" id="Coils"/>
    </source>
</evidence>
<sequence>MSDDEKVVKLLDDNPLENYEDLFPARQNLVDTLSEAIKKLDCSKNSFTIGLVGEWGCGKTSIFNAMKENYFEKEENIITMDFNPWYFENEYSLITSFFEEMYRNIDSEISKSEKLKKDVKNELKALGNLFNKYGNLVGLATFATTGNPLSFKVGSSISTIIGNSLKDYGSENNSIQELKNKLITHFKKLDIKIVIFIDDLDRLTGNEIKLMFKLVKSLADFPNVVYVLGYDKKIVSKALSDVQCSPEYIENNNKRILNNELGDEYIKKIVQVEYTVPEITKNELFNYFFEKIYFEYPEFNNCTDIRFNHEFEVLYELNNRRDFIRLYNTFSFEYNIVRNEVNPFEFLALSILKYHYKELYDIIYENIELLICSKDPYTRGYSISSLEDNSSKNPKLSKINEYIAELLKKLENTMNIKEKDILIEFLDFLFICDFLTEENNESIDYNVLSTNDRIEELHNKELYKYCAFDTYNSINNPLKVNTYFKLNNSESLPHKIFKTLSHEDKKNSADEIYHILKDTLILNNNLKEHELLELYLENLQHYSEEMVHENKYFGLLEFLSNIENYNIKASYARVMDTLYDICLNKFPIAYKFLINKLKNNNLNKDLIEIINRLNHYGDLNYQYRNELNNIIKIFSEKLSNYDYENNMDEIYILIESWSRIDKKSMENYMGGEKINYRVFKEYLIQYIREMMREYKRLDIVQNYIYDHIKSFRIDYLEIWLNDLSNKDLYPEAYQIIGDIHKEIIKRKNTEKIK</sequence>
<keyword evidence="1" id="KW-0175">Coiled coil</keyword>
<protein>
    <submittedName>
        <fullName evidence="3">GTPase SAR1 family protein</fullName>
    </submittedName>
</protein>
<dbReference type="PANTHER" id="PTHR22674">
    <property type="entry name" value="NTPASE, KAP FAMILY P-LOOP DOMAIN-CONTAINING 1"/>
    <property type="match status" value="1"/>
</dbReference>
<name>A0A8J7US77_METVO</name>
<dbReference type="PANTHER" id="PTHR22674:SF6">
    <property type="entry name" value="NTPASE KAP FAMILY P-LOOP DOMAIN-CONTAINING PROTEIN 1"/>
    <property type="match status" value="1"/>
</dbReference>
<dbReference type="AlphaFoldDB" id="A0A8J7US77"/>
<dbReference type="InterPro" id="IPR027417">
    <property type="entry name" value="P-loop_NTPase"/>
</dbReference>
<evidence type="ECO:0000313" key="4">
    <source>
        <dbReference type="Proteomes" id="UP000740329"/>
    </source>
</evidence>
<feature type="coiled-coil region" evidence="1">
    <location>
        <begin position="102"/>
        <end position="129"/>
    </location>
</feature>
<dbReference type="Proteomes" id="UP000740329">
    <property type="component" value="Unassembled WGS sequence"/>
</dbReference>
<dbReference type="InterPro" id="IPR052754">
    <property type="entry name" value="NTPase_KAP_P-loop"/>
</dbReference>
<evidence type="ECO:0000259" key="2">
    <source>
        <dbReference type="Pfam" id="PF07693"/>
    </source>
</evidence>
<dbReference type="Pfam" id="PF07693">
    <property type="entry name" value="KAP_NTPase"/>
    <property type="match status" value="1"/>
</dbReference>
<organism evidence="3 4">
    <name type="scientific">Methanococcus voltae</name>
    <dbReference type="NCBI Taxonomy" id="2188"/>
    <lineage>
        <taxon>Archaea</taxon>
        <taxon>Methanobacteriati</taxon>
        <taxon>Methanobacteriota</taxon>
        <taxon>Methanomada group</taxon>
        <taxon>Methanococci</taxon>
        <taxon>Methanococcales</taxon>
        <taxon>Methanococcaceae</taxon>
        <taxon>Methanococcus</taxon>
    </lineage>
</organism>
<evidence type="ECO:0000313" key="3">
    <source>
        <dbReference type="EMBL" id="MBP2201357.1"/>
    </source>
</evidence>
<accession>A0A8J7US77</accession>
<dbReference type="Gene3D" id="3.40.50.300">
    <property type="entry name" value="P-loop containing nucleotide triphosphate hydrolases"/>
    <property type="match status" value="1"/>
</dbReference>